<proteinExistence type="predicted"/>
<dbReference type="SUPFAM" id="SSF51445">
    <property type="entry name" value="(Trans)glycosidases"/>
    <property type="match status" value="1"/>
</dbReference>
<dbReference type="PANTHER" id="PTHR43405:SF1">
    <property type="entry name" value="GLYCOSYL HYDROLASE DIGH"/>
    <property type="match status" value="1"/>
</dbReference>
<evidence type="ECO:0000256" key="2">
    <source>
        <dbReference type="SAM" id="SignalP"/>
    </source>
</evidence>
<keyword evidence="1 2" id="KW-0732">Signal</keyword>
<feature type="signal peptide" evidence="2">
    <location>
        <begin position="1"/>
        <end position="26"/>
    </location>
</feature>
<evidence type="ECO:0000259" key="3">
    <source>
        <dbReference type="Pfam" id="PF02638"/>
    </source>
</evidence>
<dbReference type="Pfam" id="PF02638">
    <property type="entry name" value="GHL10"/>
    <property type="match status" value="1"/>
</dbReference>
<keyword evidence="5" id="KW-1185">Reference proteome</keyword>
<evidence type="ECO:0000313" key="5">
    <source>
        <dbReference type="Proteomes" id="UP000789833"/>
    </source>
</evidence>
<evidence type="ECO:0000313" key="4">
    <source>
        <dbReference type="EMBL" id="CAG9621156.1"/>
    </source>
</evidence>
<dbReference type="PANTHER" id="PTHR43405">
    <property type="entry name" value="GLYCOSYL HYDROLASE DIGH"/>
    <property type="match status" value="1"/>
</dbReference>
<feature type="chain" id="PRO_5046293626" description="Glycosyl hydrolase-like 10 domain-containing protein" evidence="2">
    <location>
        <begin position="27"/>
        <end position="957"/>
    </location>
</feature>
<dbReference type="RefSeq" id="WP_230501058.1">
    <property type="nucleotide sequence ID" value="NZ_CAKJTJ010000008.1"/>
</dbReference>
<name>A0ABM8YME1_9BACI</name>
<dbReference type="InterPro" id="IPR052177">
    <property type="entry name" value="Divisome_Glycosyl_Hydrolase"/>
</dbReference>
<dbReference type="Gene3D" id="3.20.20.80">
    <property type="entry name" value="Glycosidases"/>
    <property type="match status" value="1"/>
</dbReference>
<sequence>MWKKWIKVLFALTLVLSLLPVSQPSADDDVIEVEAAPEDITIDPVGKMKQITFIDESFEGKADFIGLYTSEFAREILVKRLWVAVIVSPNNEVLRVVSPSINGEVPIWEPEQMVEIPEGGYLLLAHDDSWANKDYRKFLAANFTEGDIIKLRKNGEVVPITEFMTGDGLIPGINLHNESLYTVTEPTTEITGSIRNFEQGETYLLRVNNEEVEVSADGTFAFQYPLSSKTNYIDLTIYKDGTLHATESLVVFYKDYVEEKKDVFLWVDQAANARKFQSSQSIYDMLVLAKDAGVTAIALDVKGVEGFVSYKRNDLTNRPYVSEMTASARAGANPDLDLLQEFITHAHSLGLTVHAAANVFAEGSIAFDEYAVLDDHLDWEEKIYRPEDGGEIKRLRESHYGKNGALVAFVNPANPDVVDYQLRTFEEIIKNYEVDGVILDRGRYDNYFADFSDISKAQFEDFLAERGKGLTSWPADVFTYDGNRRVDGPLINEWFTYRASVIKSFTSQLREVVDEYNVESEKDIQISSYVGSWYDSYYLNGVNWASPNFEYNPRLKFPNDSLYTADYAQFGYTDDLDFLMIGTYQNTAAEVKKYITLGNVLMNGDLPVYASMALANHQEPTLQREVFQAGLQNSAGLMIFDYSQANFPVIKASINDEEYVKDYEIGISDPGDITKPIHADFYNVNRNEDNINVYSDSFGYSTGTNKWGVEAIIDENGKVIKMVNKQQAVNWSWVNVEDNNSVIPEGGFVISAADASGVRERRQRVANAYNVGDDVRAALLRGYLDYDGKSFTRDEITLTGNVQVVGTGHATVKVNDAIVEVGGNGVFSTPLTLELGENDVRIIVLVDGMVTHEKTISIERVELDVLETVTEAKDLIQEFVSNRGIRTALVTQLNNAERHYHKMLEHRNNGNEQKALKEEKLYKDSVKKVIQQLDKHAGKHVEEEHAREIIELLENLL</sequence>
<evidence type="ECO:0000256" key="1">
    <source>
        <dbReference type="ARBA" id="ARBA00022729"/>
    </source>
</evidence>
<gene>
    <name evidence="4" type="ORF">BACCIP111883_01928</name>
</gene>
<dbReference type="Proteomes" id="UP000789833">
    <property type="component" value="Unassembled WGS sequence"/>
</dbReference>
<dbReference type="Gene3D" id="2.60.40.10">
    <property type="entry name" value="Immunoglobulins"/>
    <property type="match status" value="2"/>
</dbReference>
<dbReference type="InterPro" id="IPR017853">
    <property type="entry name" value="GH"/>
</dbReference>
<dbReference type="InterPro" id="IPR013783">
    <property type="entry name" value="Ig-like_fold"/>
</dbReference>
<reference evidence="4 5" key="1">
    <citation type="submission" date="2021-10" db="EMBL/GenBank/DDBJ databases">
        <authorList>
            <person name="Criscuolo A."/>
        </authorList>
    </citation>
    <scope>NUCLEOTIDE SEQUENCE [LARGE SCALE GENOMIC DNA]</scope>
    <source>
        <strain evidence="5">CIP 111883</strain>
    </source>
</reference>
<organism evidence="4 5">
    <name type="scientific">Sutcliffiella rhizosphaerae</name>
    <dbReference type="NCBI Taxonomy" id="2880967"/>
    <lineage>
        <taxon>Bacteria</taxon>
        <taxon>Bacillati</taxon>
        <taxon>Bacillota</taxon>
        <taxon>Bacilli</taxon>
        <taxon>Bacillales</taxon>
        <taxon>Bacillaceae</taxon>
        <taxon>Sutcliffiella</taxon>
    </lineage>
</organism>
<dbReference type="EMBL" id="CAKJTJ010000008">
    <property type="protein sequence ID" value="CAG9621156.1"/>
    <property type="molecule type" value="Genomic_DNA"/>
</dbReference>
<comment type="caution">
    <text evidence="4">The sequence shown here is derived from an EMBL/GenBank/DDBJ whole genome shotgun (WGS) entry which is preliminary data.</text>
</comment>
<dbReference type="InterPro" id="IPR003790">
    <property type="entry name" value="GHL10"/>
</dbReference>
<accession>A0ABM8YME1</accession>
<protein>
    <recommendedName>
        <fullName evidence="3">Glycosyl hydrolase-like 10 domain-containing protein</fullName>
    </recommendedName>
</protein>
<feature type="domain" description="Glycosyl hydrolase-like 10" evidence="3">
    <location>
        <begin position="329"/>
        <end position="545"/>
    </location>
</feature>